<evidence type="ECO:0000313" key="4">
    <source>
        <dbReference type="Proteomes" id="UP000038009"/>
    </source>
</evidence>
<dbReference type="OrthoDB" id="515692at2759"/>
<dbReference type="InterPro" id="IPR001279">
    <property type="entry name" value="Metallo-B-lactamas"/>
</dbReference>
<dbReference type="SUPFAM" id="SSF56281">
    <property type="entry name" value="Metallo-hydrolase/oxidoreductase"/>
    <property type="match status" value="1"/>
</dbReference>
<feature type="domain" description="Metallo-beta-lactamase" evidence="2">
    <location>
        <begin position="92"/>
        <end position="347"/>
    </location>
</feature>
<accession>A0A0N1I936</accession>
<dbReference type="PANTHER" id="PTHR42773">
    <property type="entry name" value="METALLO-BETA-LACTAMASE-RELATED"/>
    <property type="match status" value="1"/>
</dbReference>
<dbReference type="PANTHER" id="PTHR42773:SF1">
    <property type="entry name" value="METALLO-BETA-LACTAMASE FAMILY PROTEIN"/>
    <property type="match status" value="1"/>
</dbReference>
<keyword evidence="4" id="KW-1185">Reference proteome</keyword>
<name>A0A0N1I936_LEPSE</name>
<feature type="region of interest" description="Disordered" evidence="1">
    <location>
        <begin position="227"/>
        <end position="249"/>
    </location>
</feature>
<dbReference type="EMBL" id="LJSK01000053">
    <property type="protein sequence ID" value="KPI88358.1"/>
    <property type="molecule type" value="Genomic_DNA"/>
</dbReference>
<protein>
    <submittedName>
        <fullName evidence="3">Metallo-beta-lactamase family protein-like protein</fullName>
    </submittedName>
</protein>
<dbReference type="OMA" id="WVDAFPR"/>
<evidence type="ECO:0000256" key="1">
    <source>
        <dbReference type="SAM" id="MobiDB-lite"/>
    </source>
</evidence>
<dbReference type="VEuPathDB" id="TriTrypDB:Lsey_0053_0110"/>
<dbReference type="Pfam" id="PF00753">
    <property type="entry name" value="Lactamase_B"/>
    <property type="match status" value="1"/>
</dbReference>
<dbReference type="InterPro" id="IPR036866">
    <property type="entry name" value="RibonucZ/Hydroxyglut_hydro"/>
</dbReference>
<dbReference type="Proteomes" id="UP000038009">
    <property type="component" value="Unassembled WGS sequence"/>
</dbReference>
<comment type="caution">
    <text evidence="3">The sequence shown here is derived from an EMBL/GenBank/DDBJ whole genome shotgun (WGS) entry which is preliminary data.</text>
</comment>
<sequence length="386" mass="43350">MQLLHCLACRCGCGAARLGVARPTRLLRSSFQPNLTSLTNQVNRNEDFLKFKNKGIPIGVPRIDRRDVRAITVLHETPHLLVAGRNYANGFSGNQFLLIQKERKECIFIDAADDWPDDWVSFIASSGLRPTHCFLTHCHVDSVINLNALLAVMEQHFQIRLGLVWCPAEQSWVDAFPRACERYGRLEEMRQPLPLLKNNLYSHYTYAHQLRQRQRALNEASILNDDQEAGRGAGKSGAIEGTQCQPSGLPRQLVRSNDILLSTATNRSTSFYELGPHSVLHYVFTPGHSPGHVMLGLPRERLLFTGDMIFYNGVGRVDLPWGSGERLAESLLTLEDFPDSTVLLPGHGRLTTLGRERRENPALRALYERRAAGDQRVSVGFNSGYL</sequence>
<dbReference type="SMART" id="SM00849">
    <property type="entry name" value="Lactamase_B"/>
    <property type="match status" value="1"/>
</dbReference>
<proteinExistence type="predicted"/>
<dbReference type="AlphaFoldDB" id="A0A0N1I936"/>
<dbReference type="Gene3D" id="3.60.15.10">
    <property type="entry name" value="Ribonuclease Z/Hydroxyacylglutathione hydrolase-like"/>
    <property type="match status" value="2"/>
</dbReference>
<organism evidence="3 4">
    <name type="scientific">Leptomonas seymouri</name>
    <dbReference type="NCBI Taxonomy" id="5684"/>
    <lineage>
        <taxon>Eukaryota</taxon>
        <taxon>Discoba</taxon>
        <taxon>Euglenozoa</taxon>
        <taxon>Kinetoplastea</taxon>
        <taxon>Metakinetoplastina</taxon>
        <taxon>Trypanosomatida</taxon>
        <taxon>Trypanosomatidae</taxon>
        <taxon>Leishmaniinae</taxon>
        <taxon>Leptomonas</taxon>
    </lineage>
</organism>
<reference evidence="3 4" key="1">
    <citation type="journal article" date="2015" name="PLoS Pathog.">
        <title>Leptomonas seymouri: Adaptations to the Dixenous Life Cycle Analyzed by Genome Sequencing, Transcriptome Profiling and Co-infection with Leishmania donovani.</title>
        <authorList>
            <person name="Kraeva N."/>
            <person name="Butenko A."/>
            <person name="Hlavacova J."/>
            <person name="Kostygov A."/>
            <person name="Myskova J."/>
            <person name="Grybchuk D."/>
            <person name="Lestinova T."/>
            <person name="Votypka J."/>
            <person name="Volf P."/>
            <person name="Opperdoes F."/>
            <person name="Flegontov P."/>
            <person name="Lukes J."/>
            <person name="Yurchenko V."/>
        </authorList>
    </citation>
    <scope>NUCLEOTIDE SEQUENCE [LARGE SCALE GENOMIC DNA]</scope>
    <source>
        <strain evidence="3 4">ATCC 30220</strain>
    </source>
</reference>
<evidence type="ECO:0000313" key="3">
    <source>
        <dbReference type="EMBL" id="KPI88358.1"/>
    </source>
</evidence>
<gene>
    <name evidence="3" type="ORF">ABL78_2533</name>
</gene>
<evidence type="ECO:0000259" key="2">
    <source>
        <dbReference type="SMART" id="SM00849"/>
    </source>
</evidence>